<sequence length="105" mass="12425">MKKYIFLKDMYGDSYYPKFLVDKVKIILVDLCFEIEKTSPKNLDEFYKLTHSATIKINELQDDFYENNSEIETVARESIGQDFDIISKSYGFDSDTEEIIAPREW</sequence>
<accession>A0ABS1KH97</accession>
<dbReference type="InterPro" id="IPR043767">
    <property type="entry name" value="DUF5713"/>
</dbReference>
<proteinExistence type="predicted"/>
<dbReference type="RefSeq" id="WP_202005291.1">
    <property type="nucleotide sequence ID" value="NZ_JAERSF010000004.1"/>
</dbReference>
<evidence type="ECO:0000313" key="2">
    <source>
        <dbReference type="Proteomes" id="UP000603728"/>
    </source>
</evidence>
<keyword evidence="2" id="KW-1185">Reference proteome</keyword>
<comment type="caution">
    <text evidence="1">The sequence shown here is derived from an EMBL/GenBank/DDBJ whole genome shotgun (WGS) entry which is preliminary data.</text>
</comment>
<reference evidence="1 2" key="1">
    <citation type="submission" date="2021-01" db="EMBL/GenBank/DDBJ databases">
        <title>Genome seq and assembly of Flavobacterium sp. GN10.</title>
        <authorList>
            <person name="Chhetri G."/>
        </authorList>
    </citation>
    <scope>NUCLEOTIDE SEQUENCE [LARGE SCALE GENOMIC DNA]</scope>
    <source>
        <strain evidence="1 2">GN10</strain>
    </source>
</reference>
<gene>
    <name evidence="1" type="ORF">JI750_17725</name>
</gene>
<protein>
    <submittedName>
        <fullName evidence="1">Uncharacterized protein</fullName>
    </submittedName>
</protein>
<organism evidence="1 2">
    <name type="scientific">Flavobacterium tagetis</name>
    <dbReference type="NCBI Taxonomy" id="2801336"/>
    <lineage>
        <taxon>Bacteria</taxon>
        <taxon>Pseudomonadati</taxon>
        <taxon>Bacteroidota</taxon>
        <taxon>Flavobacteriia</taxon>
        <taxon>Flavobacteriales</taxon>
        <taxon>Flavobacteriaceae</taxon>
        <taxon>Flavobacterium</taxon>
    </lineage>
</organism>
<dbReference type="Pfam" id="PF18977">
    <property type="entry name" value="DUF5713"/>
    <property type="match status" value="1"/>
</dbReference>
<name>A0ABS1KH97_9FLAO</name>
<evidence type="ECO:0000313" key="1">
    <source>
        <dbReference type="EMBL" id="MBL0738740.1"/>
    </source>
</evidence>
<dbReference type="Proteomes" id="UP000603728">
    <property type="component" value="Unassembled WGS sequence"/>
</dbReference>
<dbReference type="EMBL" id="JAERSF010000004">
    <property type="protein sequence ID" value="MBL0738740.1"/>
    <property type="molecule type" value="Genomic_DNA"/>
</dbReference>